<dbReference type="InterPro" id="IPR000551">
    <property type="entry name" value="MerR-type_HTH_dom"/>
</dbReference>
<dbReference type="GO" id="GO:0003700">
    <property type="term" value="F:DNA-binding transcription factor activity"/>
    <property type="evidence" value="ECO:0007669"/>
    <property type="project" value="InterPro"/>
</dbReference>
<dbReference type="EMBL" id="SJKD01000001">
    <property type="protein sequence ID" value="TCC52781.1"/>
    <property type="molecule type" value="Genomic_DNA"/>
</dbReference>
<name>A0A4R0JYW6_9ACTN</name>
<dbReference type="GO" id="GO:0003677">
    <property type="term" value="F:DNA binding"/>
    <property type="evidence" value="ECO:0007669"/>
    <property type="project" value="UniProtKB-KW"/>
</dbReference>
<dbReference type="SMART" id="SM00422">
    <property type="entry name" value="HTH_MERR"/>
    <property type="match status" value="1"/>
</dbReference>
<comment type="caution">
    <text evidence="3">The sequence shown here is derived from an EMBL/GenBank/DDBJ whole genome shotgun (WGS) entry which is preliminary data.</text>
</comment>
<protein>
    <submittedName>
        <fullName evidence="3">MerR family transcriptional regulator</fullName>
    </submittedName>
</protein>
<dbReference type="Proteomes" id="UP000293342">
    <property type="component" value="Unassembled WGS sequence"/>
</dbReference>
<feature type="domain" description="HTH merR-type" evidence="2">
    <location>
        <begin position="7"/>
        <end position="76"/>
    </location>
</feature>
<organism evidence="3 4">
    <name type="scientific">Kribbella capetownensis</name>
    <dbReference type="NCBI Taxonomy" id="1572659"/>
    <lineage>
        <taxon>Bacteria</taxon>
        <taxon>Bacillati</taxon>
        <taxon>Actinomycetota</taxon>
        <taxon>Actinomycetes</taxon>
        <taxon>Propionibacteriales</taxon>
        <taxon>Kribbellaceae</taxon>
        <taxon>Kribbella</taxon>
    </lineage>
</organism>
<reference evidence="3 4" key="1">
    <citation type="submission" date="2019-02" db="EMBL/GenBank/DDBJ databases">
        <title>Kribbella capetownensis sp. nov. and Kribbella speibonae sp. nov., isolated from soil.</title>
        <authorList>
            <person name="Curtis S.M."/>
            <person name="Norton I."/>
            <person name="Everest G.J."/>
            <person name="Meyers P.R."/>
        </authorList>
    </citation>
    <scope>NUCLEOTIDE SEQUENCE [LARGE SCALE GENOMIC DNA]</scope>
    <source>
        <strain evidence="3 4">YM53</strain>
    </source>
</reference>
<dbReference type="SUPFAM" id="SSF46955">
    <property type="entry name" value="Putative DNA-binding domain"/>
    <property type="match status" value="1"/>
</dbReference>
<accession>A0A4R0JYW6</accession>
<evidence type="ECO:0000259" key="2">
    <source>
        <dbReference type="PROSITE" id="PS50937"/>
    </source>
</evidence>
<dbReference type="AlphaFoldDB" id="A0A4R0JYW6"/>
<proteinExistence type="predicted"/>
<dbReference type="PRINTS" id="PR00040">
    <property type="entry name" value="HTHMERR"/>
</dbReference>
<dbReference type="RefSeq" id="WP_131511514.1">
    <property type="nucleotide sequence ID" value="NZ_SJKD01000001.1"/>
</dbReference>
<dbReference type="PANTHER" id="PTHR30204:SF96">
    <property type="entry name" value="CHROMOSOME-ANCHORING PROTEIN RACA"/>
    <property type="match status" value="1"/>
</dbReference>
<sequence length="195" mass="21891">MDTDERTWRVGELAEATGLSVRTLHHYDEIGLLCPSDRSASGHRRYDADDVRRLHRVVALRGFGLTLAEVGQILDGELTDPRELIRKQLDVVEEQLAAAAEVRRKLLGVLGGLDRADEPSAQALLELIEVMTAMSRALTREEFQELAQSRLRAVADLTAAELEALAEERKKAMAALTPEEREVLRRNREELMPKD</sequence>
<dbReference type="OrthoDB" id="9809391at2"/>
<dbReference type="InterPro" id="IPR047057">
    <property type="entry name" value="MerR_fam"/>
</dbReference>
<evidence type="ECO:0000313" key="3">
    <source>
        <dbReference type="EMBL" id="TCC52781.1"/>
    </source>
</evidence>
<keyword evidence="4" id="KW-1185">Reference proteome</keyword>
<evidence type="ECO:0000313" key="4">
    <source>
        <dbReference type="Proteomes" id="UP000293342"/>
    </source>
</evidence>
<dbReference type="PANTHER" id="PTHR30204">
    <property type="entry name" value="REDOX-CYCLING DRUG-SENSING TRANSCRIPTIONAL ACTIVATOR SOXR"/>
    <property type="match status" value="1"/>
</dbReference>
<keyword evidence="1" id="KW-0238">DNA-binding</keyword>
<dbReference type="PROSITE" id="PS00552">
    <property type="entry name" value="HTH_MERR_1"/>
    <property type="match status" value="1"/>
</dbReference>
<evidence type="ECO:0000256" key="1">
    <source>
        <dbReference type="ARBA" id="ARBA00023125"/>
    </source>
</evidence>
<dbReference type="Pfam" id="PF13411">
    <property type="entry name" value="MerR_1"/>
    <property type="match status" value="1"/>
</dbReference>
<gene>
    <name evidence="3" type="ORF">E0H75_03265</name>
</gene>
<dbReference type="Gene3D" id="1.10.1660.10">
    <property type="match status" value="1"/>
</dbReference>
<dbReference type="InterPro" id="IPR009061">
    <property type="entry name" value="DNA-bd_dom_put_sf"/>
</dbReference>
<dbReference type="PROSITE" id="PS50937">
    <property type="entry name" value="HTH_MERR_2"/>
    <property type="match status" value="1"/>
</dbReference>